<feature type="transmembrane region" description="Helical" evidence="3">
    <location>
        <begin position="50"/>
        <end position="71"/>
    </location>
</feature>
<dbReference type="EMBL" id="JBGMDY010000001">
    <property type="protein sequence ID" value="KAL2347305.1"/>
    <property type="molecule type" value="Genomic_DNA"/>
</dbReference>
<evidence type="ECO:0000259" key="4">
    <source>
        <dbReference type="Pfam" id="PF02705"/>
    </source>
</evidence>
<keyword evidence="3" id="KW-0812">Transmembrane</keyword>
<dbReference type="GO" id="GO:0005886">
    <property type="term" value="C:plasma membrane"/>
    <property type="evidence" value="ECO:0007669"/>
    <property type="project" value="UniProtKB-SubCell"/>
</dbReference>
<dbReference type="Pfam" id="PF02705">
    <property type="entry name" value="K_trans"/>
    <property type="match status" value="1"/>
</dbReference>
<keyword evidence="3" id="KW-0472">Membrane</keyword>
<proteinExistence type="inferred from homology"/>
<evidence type="ECO:0000256" key="3">
    <source>
        <dbReference type="SAM" id="Phobius"/>
    </source>
</evidence>
<name>A0ABD1NGR4_9FABA</name>
<organism evidence="5 6">
    <name type="scientific">Flemingia macrophylla</name>
    <dbReference type="NCBI Taxonomy" id="520843"/>
    <lineage>
        <taxon>Eukaryota</taxon>
        <taxon>Viridiplantae</taxon>
        <taxon>Streptophyta</taxon>
        <taxon>Embryophyta</taxon>
        <taxon>Tracheophyta</taxon>
        <taxon>Spermatophyta</taxon>
        <taxon>Magnoliopsida</taxon>
        <taxon>eudicotyledons</taxon>
        <taxon>Gunneridae</taxon>
        <taxon>Pentapetalae</taxon>
        <taxon>rosids</taxon>
        <taxon>fabids</taxon>
        <taxon>Fabales</taxon>
        <taxon>Fabaceae</taxon>
        <taxon>Papilionoideae</taxon>
        <taxon>50 kb inversion clade</taxon>
        <taxon>NPAAA clade</taxon>
        <taxon>indigoferoid/millettioid clade</taxon>
        <taxon>Phaseoleae</taxon>
        <taxon>Flemingia</taxon>
    </lineage>
</organism>
<comment type="subcellular location">
    <subcellularLocation>
        <location evidence="1">Cell membrane</location>
        <topology evidence="1">Multi-pass membrane protein</topology>
    </subcellularLocation>
</comment>
<gene>
    <name evidence="5" type="ORF">Fmac_001305</name>
</gene>
<keyword evidence="3" id="KW-1133">Transmembrane helix</keyword>
<reference evidence="5 6" key="1">
    <citation type="submission" date="2024-08" db="EMBL/GenBank/DDBJ databases">
        <title>Insights into the chromosomal genome structure of Flemingia macrophylla.</title>
        <authorList>
            <person name="Ding Y."/>
            <person name="Zhao Y."/>
            <person name="Bi W."/>
            <person name="Wu M."/>
            <person name="Zhao G."/>
            <person name="Gong Y."/>
            <person name="Li W."/>
            <person name="Zhang P."/>
        </authorList>
    </citation>
    <scope>NUCLEOTIDE SEQUENCE [LARGE SCALE GENOMIC DNA]</scope>
    <source>
        <strain evidence="5">DYQJB</strain>
        <tissue evidence="5">Leaf</tissue>
    </source>
</reference>
<comment type="caution">
    <text evidence="5">The sequence shown here is derived from an EMBL/GenBank/DDBJ whole genome shotgun (WGS) entry which is preliminary data.</text>
</comment>
<dbReference type="AlphaFoldDB" id="A0ABD1NGR4"/>
<feature type="transmembrane region" description="Helical" evidence="3">
    <location>
        <begin position="83"/>
        <end position="102"/>
    </location>
</feature>
<dbReference type="InterPro" id="IPR053951">
    <property type="entry name" value="K_trans_N"/>
</dbReference>
<evidence type="ECO:0000313" key="5">
    <source>
        <dbReference type="EMBL" id="KAL2347305.1"/>
    </source>
</evidence>
<evidence type="ECO:0000313" key="6">
    <source>
        <dbReference type="Proteomes" id="UP001603857"/>
    </source>
</evidence>
<protein>
    <recommendedName>
        <fullName evidence="4">K+ potassium transporter integral membrane domain-containing protein</fullName>
    </recommendedName>
</protein>
<sequence length="123" mass="13900">MVNINEQVEWKTTIALAFQSIGIVYGDIGTSPLYVFSGIFTERIRHNDDILGVLSLIIYTIIIIPFLKYILVVLHVNDHGNEAVMGISVAILVILFSVQRFGTDRDLRQCLLTWVTLVCESFK</sequence>
<dbReference type="InterPro" id="IPR003855">
    <property type="entry name" value="K+_transporter"/>
</dbReference>
<keyword evidence="6" id="KW-1185">Reference proteome</keyword>
<accession>A0ABD1NGR4</accession>
<dbReference type="PANTHER" id="PTHR30540">
    <property type="entry name" value="OSMOTIC STRESS POTASSIUM TRANSPORTER"/>
    <property type="match status" value="1"/>
</dbReference>
<evidence type="ECO:0000256" key="1">
    <source>
        <dbReference type="ARBA" id="ARBA00004651"/>
    </source>
</evidence>
<feature type="domain" description="K+ potassium transporter integral membrane" evidence="4">
    <location>
        <begin position="16"/>
        <end position="81"/>
    </location>
</feature>
<dbReference type="Proteomes" id="UP001603857">
    <property type="component" value="Unassembled WGS sequence"/>
</dbReference>
<evidence type="ECO:0000256" key="2">
    <source>
        <dbReference type="ARBA" id="ARBA00008440"/>
    </source>
</evidence>
<comment type="similarity">
    <text evidence="2">Belongs to the HAK/KUP transporter (TC 2.A.72.3) family.</text>
</comment>
<dbReference type="PANTHER" id="PTHR30540:SF94">
    <property type="entry name" value="POTASSIUM TRANSPORTER 5"/>
    <property type="match status" value="1"/>
</dbReference>